<dbReference type="VEuPathDB" id="FungiDB:VP01_4995g1"/>
<reference evidence="1 2" key="1">
    <citation type="submission" date="2015-08" db="EMBL/GenBank/DDBJ databases">
        <title>Next Generation Sequencing and Analysis of the Genome of Puccinia sorghi L Schw, the Causal Agent of Maize Common Rust.</title>
        <authorList>
            <person name="Rochi L."/>
            <person name="Burguener G."/>
            <person name="Darino M."/>
            <person name="Turjanski A."/>
            <person name="Kreff E."/>
            <person name="Dieguez M.J."/>
            <person name="Sacco F."/>
        </authorList>
    </citation>
    <scope>NUCLEOTIDE SEQUENCE [LARGE SCALE GENOMIC DNA]</scope>
    <source>
        <strain evidence="1 2">RO10H11247</strain>
    </source>
</reference>
<proteinExistence type="predicted"/>
<dbReference type="EMBL" id="LAVV01010159">
    <property type="protein sequence ID" value="KNZ49478.1"/>
    <property type="molecule type" value="Genomic_DNA"/>
</dbReference>
<gene>
    <name evidence="1" type="ORF">VP01_4995g1</name>
</gene>
<evidence type="ECO:0000313" key="1">
    <source>
        <dbReference type="EMBL" id="KNZ49478.1"/>
    </source>
</evidence>
<accession>A0A0L6ULS0</accession>
<organism evidence="1 2">
    <name type="scientific">Puccinia sorghi</name>
    <dbReference type="NCBI Taxonomy" id="27349"/>
    <lineage>
        <taxon>Eukaryota</taxon>
        <taxon>Fungi</taxon>
        <taxon>Dikarya</taxon>
        <taxon>Basidiomycota</taxon>
        <taxon>Pucciniomycotina</taxon>
        <taxon>Pucciniomycetes</taxon>
        <taxon>Pucciniales</taxon>
        <taxon>Pucciniaceae</taxon>
        <taxon>Puccinia</taxon>
    </lineage>
</organism>
<sequence>MHLSYSFNFFLKIFIFKKCSCCTNNQHFGFIGSLKKWQTTHLVTETVTTDSNMISCSFTRYYSCIALNLKSHHHCIPSQSHLFFSFLHLQQSILKLKPHLLPDIKVCCIFSHLLSSHSSLLFICAPHINLSIYYHRSPCSTIMLFLFPLSLKISGYWKKLCLPKNKELFCRFSAKEKISSRLIFSKNNPYMSFLTEPPRRCPCMASDWHFVLALRWMDWCYAMFSAGNVTFPHEMRISGENWGHGRKSYIEAIEILDWQGRVSPLRGAPISQQQFVENLGHPYLDRPDERMNCTLKHRINNLMIVITREYLNDSTTIILQ</sequence>
<protein>
    <submittedName>
        <fullName evidence="1">Putative signal peptide protein</fullName>
    </submittedName>
</protein>
<dbReference type="AlphaFoldDB" id="A0A0L6ULS0"/>
<comment type="caution">
    <text evidence="1">The sequence shown here is derived from an EMBL/GenBank/DDBJ whole genome shotgun (WGS) entry which is preliminary data.</text>
</comment>
<evidence type="ECO:0000313" key="2">
    <source>
        <dbReference type="Proteomes" id="UP000037035"/>
    </source>
</evidence>
<keyword evidence="2" id="KW-1185">Reference proteome</keyword>
<dbReference type="Proteomes" id="UP000037035">
    <property type="component" value="Unassembled WGS sequence"/>
</dbReference>
<name>A0A0L6ULS0_9BASI</name>